<reference evidence="1 2" key="1">
    <citation type="submission" date="2024-06" db="EMBL/GenBank/DDBJ databases">
        <authorList>
            <person name="Chen R.Y."/>
        </authorList>
    </citation>
    <scope>NUCLEOTIDE SEQUENCE [LARGE SCALE GENOMIC DNA]</scope>
    <source>
        <strain evidence="1 2">D2</strain>
    </source>
</reference>
<proteinExistence type="predicted"/>
<dbReference type="RefSeq" id="WP_350403224.1">
    <property type="nucleotide sequence ID" value="NZ_JBELOE010000287.1"/>
</dbReference>
<accession>A0ABV1RNI2</accession>
<keyword evidence="2" id="KW-1185">Reference proteome</keyword>
<dbReference type="Proteomes" id="UP001467690">
    <property type="component" value="Unassembled WGS sequence"/>
</dbReference>
<gene>
    <name evidence="1" type="ORF">ABS311_20335</name>
</gene>
<evidence type="ECO:0000313" key="1">
    <source>
        <dbReference type="EMBL" id="MER2494227.1"/>
    </source>
</evidence>
<protein>
    <submittedName>
        <fullName evidence="1">Porin</fullName>
    </submittedName>
</protein>
<organism evidence="1 2">
    <name type="scientific">Catenovulum sediminis</name>
    <dbReference type="NCBI Taxonomy" id="1740262"/>
    <lineage>
        <taxon>Bacteria</taxon>
        <taxon>Pseudomonadati</taxon>
        <taxon>Pseudomonadota</taxon>
        <taxon>Gammaproteobacteria</taxon>
        <taxon>Alteromonadales</taxon>
        <taxon>Alteromonadaceae</taxon>
        <taxon>Catenovulum</taxon>
    </lineage>
</organism>
<dbReference type="EMBL" id="JBELOE010000287">
    <property type="protein sequence ID" value="MER2494227.1"/>
    <property type="molecule type" value="Genomic_DNA"/>
</dbReference>
<evidence type="ECO:0000313" key="2">
    <source>
        <dbReference type="Proteomes" id="UP001467690"/>
    </source>
</evidence>
<sequence>MRHWHFLLIFLISGNTLASTSLSGGIWFNYRYVYDGSESATERDKDTLGDLSDEALILYVDDQQENRPWSASAELRIGPGSFTDKTNNSTGDNFTLHKAWIKYQFNEKGALYLGKSQVPFGWKTVNFWPGDMLHGGYGDQMDVGIKYSAQQAAFNYNLAYYHADDWGETSTDTVDDNGHWGSATSYRKIKTLVGDISYQMSKPHTIGLSVQSGKLQDLSAQVQANDSVTGKHNAIALYYRATFDKFYAKTQIFTTQRTLPHAYQMSASIPAETKTQRAALELGYTYKKWFMYLNASWAKSKTVGNDIGSVRAFAPGVSYNYGPGWFYLEYLSQNGYVDAHGDIGKGDFSALYASVDYYF</sequence>
<dbReference type="SUPFAM" id="SSF56935">
    <property type="entry name" value="Porins"/>
    <property type="match status" value="1"/>
</dbReference>
<dbReference type="InterPro" id="IPR010870">
    <property type="entry name" value="Porin_O/P"/>
</dbReference>
<name>A0ABV1RNI2_9ALTE</name>
<dbReference type="Pfam" id="PF07396">
    <property type="entry name" value="Porin_O_P"/>
    <property type="match status" value="1"/>
</dbReference>
<comment type="caution">
    <text evidence="1">The sequence shown here is derived from an EMBL/GenBank/DDBJ whole genome shotgun (WGS) entry which is preliminary data.</text>
</comment>